<dbReference type="Proteomes" id="UP000039865">
    <property type="component" value="Unassembled WGS sequence"/>
</dbReference>
<dbReference type="GO" id="GO:0003676">
    <property type="term" value="F:nucleic acid binding"/>
    <property type="evidence" value="ECO:0007669"/>
    <property type="project" value="InterPro"/>
</dbReference>
<evidence type="ECO:0000259" key="10">
    <source>
        <dbReference type="PROSITE" id="PS51195"/>
    </source>
</evidence>
<dbReference type="PROSITE" id="PS51192">
    <property type="entry name" value="HELICASE_ATP_BIND_1"/>
    <property type="match status" value="1"/>
</dbReference>
<organism evidence="11 12">
    <name type="scientific">Stylonychia lemnae</name>
    <name type="common">Ciliate</name>
    <dbReference type="NCBI Taxonomy" id="5949"/>
    <lineage>
        <taxon>Eukaryota</taxon>
        <taxon>Sar</taxon>
        <taxon>Alveolata</taxon>
        <taxon>Ciliophora</taxon>
        <taxon>Intramacronucleata</taxon>
        <taxon>Spirotrichea</taxon>
        <taxon>Stichotrichia</taxon>
        <taxon>Sporadotrichida</taxon>
        <taxon>Oxytrichidae</taxon>
        <taxon>Stylonychinae</taxon>
        <taxon>Stylonychia</taxon>
    </lineage>
</organism>
<dbReference type="InterPro" id="IPR014014">
    <property type="entry name" value="RNA_helicase_DEAD_Q_motif"/>
</dbReference>
<evidence type="ECO:0000313" key="11">
    <source>
        <dbReference type="EMBL" id="CDW84857.1"/>
    </source>
</evidence>
<dbReference type="Pfam" id="PF00271">
    <property type="entry name" value="Helicase_C"/>
    <property type="match status" value="1"/>
</dbReference>
<keyword evidence="3" id="KW-0378">Hydrolase</keyword>
<feature type="compositionally biased region" description="Basic and acidic residues" evidence="7">
    <location>
        <begin position="944"/>
        <end position="991"/>
    </location>
</feature>
<keyword evidence="12" id="KW-1185">Reference proteome</keyword>
<evidence type="ECO:0000259" key="8">
    <source>
        <dbReference type="PROSITE" id="PS51192"/>
    </source>
</evidence>
<evidence type="ECO:0000256" key="4">
    <source>
        <dbReference type="ARBA" id="ARBA00022806"/>
    </source>
</evidence>
<reference evidence="11 12" key="1">
    <citation type="submission" date="2014-06" db="EMBL/GenBank/DDBJ databases">
        <authorList>
            <person name="Swart Estienne"/>
        </authorList>
    </citation>
    <scope>NUCLEOTIDE SEQUENCE [LARGE SCALE GENOMIC DNA]</scope>
    <source>
        <strain evidence="11 12">130c</strain>
    </source>
</reference>
<evidence type="ECO:0000256" key="3">
    <source>
        <dbReference type="ARBA" id="ARBA00022801"/>
    </source>
</evidence>
<feature type="short sequence motif" description="Q motif" evidence="6">
    <location>
        <begin position="276"/>
        <end position="304"/>
    </location>
</feature>
<dbReference type="FunCoup" id="A0A078AUF3">
    <property type="interactions" value="307"/>
</dbReference>
<evidence type="ECO:0000256" key="7">
    <source>
        <dbReference type="SAM" id="MobiDB-lite"/>
    </source>
</evidence>
<feature type="region of interest" description="Disordered" evidence="7">
    <location>
        <begin position="831"/>
        <end position="991"/>
    </location>
</feature>
<protein>
    <recommendedName>
        <fullName evidence="1">RNA helicase</fullName>
        <ecNumber evidence="1">3.6.4.13</ecNumber>
    </recommendedName>
</protein>
<sequence length="991" mass="114469">MYSSVLAQSVQTNTYQGRGSFSNADQESLEETQEYQKTSAVSFARNSNILSNMNKYGIPILPKGNQALAEDDDPFDAYMRQIENQATLENEQTLKHQQELEEKALKKLLKKDGKGVLTGNPLDKDEIENEVAEDIDAKNDSFKHKKIEQFHSKNFKYDDSDEEDVKPILKILCLQAYMKNPRGGDMDDLDEELINKQEKILDENGQIDYEKLRLMEKKGIQALQALDHSQIEYDQFEKNFYKEHPDITNMSFDQINSIRRELLIRVEGERVPRPFTAFNHLLVDQWIKDQINKVGYEKPTPIQSQALPCTLQGRDVIGIAKTGSGKTLSYLIPMLVHILDQRPLEKNEGPIGLVMAPTRELCQQIYNEYKKYAKRYNVNVLPIFGGVNQHQIWKDIKAGRNEIIIATPGRLIDMIRKKAFNLASRCTFLVIDEADQMFNMGFEYQIRSVVGQIRPDRQTLLFSATFKQQTQNLCSDILIDPIKIIIGKVGVSNEDISQTVLIFKKDMDKLQWLIESLGNFLIRGNQVLIFANQIQTVEQLEKDLAVVYRTKGLACLHGDKTQFERTHIFDRVKKGEINILISTNVASRGLDIPNIKTVINYDCAKDKDDHVHRIGRTGRADDKEGVAYTLITKNESSKATMLIKILEQSNQIVSEELEELALSDPNFRKSRVTIGIKNFNMKINVAKESKEMKKNARKIGDRTGIGFSTNEGNNDETETKKMNAQQKRSADLAFKEEMINQKIAREAQLLFSQNNGGNILDHMDEYSERFKDTMKMQFNQTFVSSGKVQTTTKEATVTFVTKGDNATREIVRLEELETPQISTEIYQIKKAQGSRNLYRDYRGDRRRSQSKDKKRKRSRSSSYSSSSSSRSRSRDRRKRRSSSRDRNSLSTKSHRNSDPYHRNQTKTDRHYSDRDKKESYRSQRHESNKNNYSSSSKSEKHRIRGDYHDSKSRSRSRDKYRENNFDRQGEAKQQENTRKRISKWDIKPQDS</sequence>
<feature type="compositionally biased region" description="Basic and acidic residues" evidence="7">
    <location>
        <begin position="837"/>
        <end position="851"/>
    </location>
</feature>
<feature type="compositionally biased region" description="Basic and acidic residues" evidence="7">
    <location>
        <begin position="895"/>
        <end position="928"/>
    </location>
</feature>
<evidence type="ECO:0000256" key="5">
    <source>
        <dbReference type="ARBA" id="ARBA00022840"/>
    </source>
</evidence>
<dbReference type="PANTHER" id="PTHR47958">
    <property type="entry name" value="ATP-DEPENDENT RNA HELICASE DBP3"/>
    <property type="match status" value="1"/>
</dbReference>
<dbReference type="SMART" id="SM00490">
    <property type="entry name" value="HELICc"/>
    <property type="match status" value="1"/>
</dbReference>
<feature type="compositionally biased region" description="Basic residues" evidence="7">
    <location>
        <begin position="871"/>
        <end position="881"/>
    </location>
</feature>
<dbReference type="SUPFAM" id="SSF52540">
    <property type="entry name" value="P-loop containing nucleoside triphosphate hydrolases"/>
    <property type="match status" value="1"/>
</dbReference>
<dbReference type="InParanoid" id="A0A078AUF3"/>
<dbReference type="InterPro" id="IPR001650">
    <property type="entry name" value="Helicase_C-like"/>
</dbReference>
<dbReference type="GO" id="GO:0005524">
    <property type="term" value="F:ATP binding"/>
    <property type="evidence" value="ECO:0007669"/>
    <property type="project" value="UniProtKB-KW"/>
</dbReference>
<gene>
    <name evidence="11" type="primary">Contig10826.g11574</name>
    <name evidence="11" type="ORF">STYLEM_13926</name>
</gene>
<dbReference type="PROSITE" id="PS51195">
    <property type="entry name" value="Q_MOTIF"/>
    <property type="match status" value="1"/>
</dbReference>
<keyword evidence="2" id="KW-0547">Nucleotide-binding</keyword>
<feature type="compositionally biased region" description="Low complexity" evidence="7">
    <location>
        <begin position="860"/>
        <end position="870"/>
    </location>
</feature>
<dbReference type="GO" id="GO:0003724">
    <property type="term" value="F:RNA helicase activity"/>
    <property type="evidence" value="ECO:0007669"/>
    <property type="project" value="UniProtKB-EC"/>
</dbReference>
<dbReference type="EC" id="3.6.4.13" evidence="1"/>
<dbReference type="Pfam" id="PF00270">
    <property type="entry name" value="DEAD"/>
    <property type="match status" value="1"/>
</dbReference>
<evidence type="ECO:0000313" key="12">
    <source>
        <dbReference type="Proteomes" id="UP000039865"/>
    </source>
</evidence>
<keyword evidence="5" id="KW-0067">ATP-binding</keyword>
<evidence type="ECO:0000259" key="9">
    <source>
        <dbReference type="PROSITE" id="PS51194"/>
    </source>
</evidence>
<dbReference type="OMA" id="ANECLID"/>
<evidence type="ECO:0000256" key="6">
    <source>
        <dbReference type="PROSITE-ProRule" id="PRU00552"/>
    </source>
</evidence>
<keyword evidence="4 11" id="KW-0347">Helicase</keyword>
<dbReference type="PROSITE" id="PS51194">
    <property type="entry name" value="HELICASE_CTER"/>
    <property type="match status" value="1"/>
</dbReference>
<dbReference type="InterPro" id="IPR014001">
    <property type="entry name" value="Helicase_ATP-bd"/>
</dbReference>
<dbReference type="GO" id="GO:0016787">
    <property type="term" value="F:hydrolase activity"/>
    <property type="evidence" value="ECO:0007669"/>
    <property type="project" value="UniProtKB-KW"/>
</dbReference>
<dbReference type="InterPro" id="IPR027417">
    <property type="entry name" value="P-loop_NTPase"/>
</dbReference>
<dbReference type="InterPro" id="IPR011545">
    <property type="entry name" value="DEAD/DEAH_box_helicase_dom"/>
</dbReference>
<dbReference type="Gene3D" id="3.40.50.300">
    <property type="entry name" value="P-loop containing nucleotide triphosphate hydrolases"/>
    <property type="match status" value="2"/>
</dbReference>
<dbReference type="EMBL" id="CCKQ01013212">
    <property type="protein sequence ID" value="CDW84857.1"/>
    <property type="molecule type" value="Genomic_DNA"/>
</dbReference>
<dbReference type="OrthoDB" id="196131at2759"/>
<feature type="domain" description="Helicase ATP-binding" evidence="8">
    <location>
        <begin position="307"/>
        <end position="484"/>
    </location>
</feature>
<name>A0A078AUF3_STYLE</name>
<evidence type="ECO:0000256" key="2">
    <source>
        <dbReference type="ARBA" id="ARBA00022741"/>
    </source>
</evidence>
<accession>A0A078AUF3</accession>
<feature type="region of interest" description="Disordered" evidence="7">
    <location>
        <begin position="701"/>
        <end position="726"/>
    </location>
</feature>
<dbReference type="FunFam" id="3.40.50.300:FF:000079">
    <property type="entry name" value="probable ATP-dependent RNA helicase DDX17"/>
    <property type="match status" value="1"/>
</dbReference>
<evidence type="ECO:0000256" key="1">
    <source>
        <dbReference type="ARBA" id="ARBA00012552"/>
    </source>
</evidence>
<proteinExistence type="predicted"/>
<dbReference type="AlphaFoldDB" id="A0A078AUF3"/>
<dbReference type="CDD" id="cd18787">
    <property type="entry name" value="SF2_C_DEAD"/>
    <property type="match status" value="1"/>
</dbReference>
<feature type="domain" description="DEAD-box RNA helicase Q" evidence="10">
    <location>
        <begin position="276"/>
        <end position="304"/>
    </location>
</feature>
<dbReference type="SMART" id="SM00487">
    <property type="entry name" value="DEXDc"/>
    <property type="match status" value="1"/>
</dbReference>
<feature type="domain" description="Helicase C-terminal" evidence="9">
    <location>
        <begin position="509"/>
        <end position="661"/>
    </location>
</feature>